<dbReference type="SMART" id="SM00338">
    <property type="entry name" value="BRLZ"/>
    <property type="match status" value="1"/>
</dbReference>
<evidence type="ECO:0000256" key="4">
    <source>
        <dbReference type="ARBA" id="ARBA00023125"/>
    </source>
</evidence>
<dbReference type="Pfam" id="PF00170">
    <property type="entry name" value="bZIP_1"/>
    <property type="match status" value="1"/>
</dbReference>
<feature type="domain" description="BZIP" evidence="8">
    <location>
        <begin position="122"/>
        <end position="167"/>
    </location>
</feature>
<dbReference type="VEuPathDB" id="FungiDB:H257_12552"/>
<dbReference type="AlphaFoldDB" id="W4G0F0"/>
<evidence type="ECO:0000256" key="7">
    <source>
        <dbReference type="SAM" id="MobiDB-lite"/>
    </source>
</evidence>
<evidence type="ECO:0000256" key="5">
    <source>
        <dbReference type="ARBA" id="ARBA00023163"/>
    </source>
</evidence>
<dbReference type="PANTHER" id="PTHR47416:SF8">
    <property type="entry name" value="BASIC-LEUCINE ZIPPER TRANSCRIPTION FACTOR E-RELATED"/>
    <property type="match status" value="1"/>
</dbReference>
<gene>
    <name evidence="9" type="ORF">H257_12552</name>
</gene>
<comment type="similarity">
    <text evidence="2">Belongs to the bZIP family.</text>
</comment>
<keyword evidence="4" id="KW-0238">DNA-binding</keyword>
<keyword evidence="5" id="KW-0804">Transcription</keyword>
<feature type="region of interest" description="Disordered" evidence="7">
    <location>
        <begin position="68"/>
        <end position="142"/>
    </location>
</feature>
<dbReference type="InterPro" id="IPR046347">
    <property type="entry name" value="bZIP_sf"/>
</dbReference>
<sequence length="436" mass="48447">MTDMNNHVDGMDGSTSFSQRLQDGDLATYFLENAGGSTKGPYEDASLRHVSTSLGLAMPKATPIDFSFNHMPSSGTPKNESPAISYNRRGSSVDRGSAASSDGGDGPHSPRFGGDNDFDTEDEKRRKRLERNRISARDSRRRKKQYLELLEEKVAQLTEDIDVARMEHLDTADKTITTVKAQLVTSLYEKLAPFPPNAPLPPDVDDELQQVAQLLKDRYGPNSEERQALIKYHFNQLDGLLLPPYTCFLLWMSLQDDAFYARTAQTPASGKKAGDVSERKEVGGKKDGLWASLSADIAMSYDQEEKIKGHYRANQDSAQTKNERRRIAASLVRGRANVQQLQKSMAAQTAAMQTHADSIHAILTPEQVVRYQHWAAQHRDQYGDRLKDQSSNMQQFLDTSAESISDAHAAMLRKPDHEMSVDDVAALLASLGSEDL</sequence>
<dbReference type="PROSITE" id="PS50217">
    <property type="entry name" value="BZIP"/>
    <property type="match status" value="1"/>
</dbReference>
<name>W4G0F0_APHAT</name>
<keyword evidence="6" id="KW-0539">Nucleus</keyword>
<dbReference type="RefSeq" id="XP_009838100.1">
    <property type="nucleotide sequence ID" value="XM_009839798.1"/>
</dbReference>
<comment type="subcellular location">
    <subcellularLocation>
        <location evidence="1">Nucleus</location>
    </subcellularLocation>
</comment>
<evidence type="ECO:0000256" key="6">
    <source>
        <dbReference type="ARBA" id="ARBA00023242"/>
    </source>
</evidence>
<dbReference type="SUPFAM" id="SSF57959">
    <property type="entry name" value="Leucine zipper domain"/>
    <property type="match status" value="1"/>
</dbReference>
<dbReference type="STRING" id="112090.W4G0F0"/>
<dbReference type="GO" id="GO:0005634">
    <property type="term" value="C:nucleus"/>
    <property type="evidence" value="ECO:0007669"/>
    <property type="project" value="UniProtKB-SubCell"/>
</dbReference>
<evidence type="ECO:0000259" key="8">
    <source>
        <dbReference type="PROSITE" id="PS50217"/>
    </source>
</evidence>
<accession>W4G0F0</accession>
<feature type="compositionally biased region" description="Low complexity" evidence="7">
    <location>
        <begin position="88"/>
        <end position="102"/>
    </location>
</feature>
<evidence type="ECO:0000256" key="1">
    <source>
        <dbReference type="ARBA" id="ARBA00004123"/>
    </source>
</evidence>
<dbReference type="PANTHER" id="PTHR47416">
    <property type="entry name" value="BASIC-LEUCINE ZIPPER TRANSCRIPTION FACTOR F-RELATED"/>
    <property type="match status" value="1"/>
</dbReference>
<evidence type="ECO:0000313" key="9">
    <source>
        <dbReference type="EMBL" id="ETV72418.1"/>
    </source>
</evidence>
<dbReference type="GO" id="GO:0003700">
    <property type="term" value="F:DNA-binding transcription factor activity"/>
    <property type="evidence" value="ECO:0007669"/>
    <property type="project" value="InterPro"/>
</dbReference>
<dbReference type="CDD" id="cd14811">
    <property type="entry name" value="bZIP_u2"/>
    <property type="match status" value="1"/>
</dbReference>
<evidence type="ECO:0000256" key="2">
    <source>
        <dbReference type="ARBA" id="ARBA00007163"/>
    </source>
</evidence>
<dbReference type="GeneID" id="20814548"/>
<dbReference type="EMBL" id="KI913154">
    <property type="protein sequence ID" value="ETV72418.1"/>
    <property type="molecule type" value="Genomic_DNA"/>
</dbReference>
<evidence type="ECO:0000256" key="3">
    <source>
        <dbReference type="ARBA" id="ARBA00023015"/>
    </source>
</evidence>
<dbReference type="Gene3D" id="1.20.5.170">
    <property type="match status" value="1"/>
</dbReference>
<protein>
    <recommendedName>
        <fullName evidence="8">BZIP domain-containing protein</fullName>
    </recommendedName>
</protein>
<dbReference type="GO" id="GO:0003677">
    <property type="term" value="F:DNA binding"/>
    <property type="evidence" value="ECO:0007669"/>
    <property type="project" value="UniProtKB-KW"/>
</dbReference>
<organism evidence="9">
    <name type="scientific">Aphanomyces astaci</name>
    <name type="common">Crayfish plague agent</name>
    <dbReference type="NCBI Taxonomy" id="112090"/>
    <lineage>
        <taxon>Eukaryota</taxon>
        <taxon>Sar</taxon>
        <taxon>Stramenopiles</taxon>
        <taxon>Oomycota</taxon>
        <taxon>Saprolegniomycetes</taxon>
        <taxon>Saprolegniales</taxon>
        <taxon>Verrucalvaceae</taxon>
        <taxon>Aphanomyces</taxon>
    </lineage>
</organism>
<reference evidence="9" key="1">
    <citation type="submission" date="2013-12" db="EMBL/GenBank/DDBJ databases">
        <title>The Genome Sequence of Aphanomyces astaci APO3.</title>
        <authorList>
            <consortium name="The Broad Institute Genomics Platform"/>
            <person name="Russ C."/>
            <person name="Tyler B."/>
            <person name="van West P."/>
            <person name="Dieguez-Uribeondo J."/>
            <person name="Young S.K."/>
            <person name="Zeng Q."/>
            <person name="Gargeya S."/>
            <person name="Fitzgerald M."/>
            <person name="Abouelleil A."/>
            <person name="Alvarado L."/>
            <person name="Chapman S.B."/>
            <person name="Gainer-Dewar J."/>
            <person name="Goldberg J."/>
            <person name="Griggs A."/>
            <person name="Gujja S."/>
            <person name="Hansen M."/>
            <person name="Howarth C."/>
            <person name="Imamovic A."/>
            <person name="Ireland A."/>
            <person name="Larimer J."/>
            <person name="McCowan C."/>
            <person name="Murphy C."/>
            <person name="Pearson M."/>
            <person name="Poon T.W."/>
            <person name="Priest M."/>
            <person name="Roberts A."/>
            <person name="Saif S."/>
            <person name="Shea T."/>
            <person name="Sykes S."/>
            <person name="Wortman J."/>
            <person name="Nusbaum C."/>
            <person name="Birren B."/>
        </authorList>
    </citation>
    <scope>NUCLEOTIDE SEQUENCE [LARGE SCALE GENOMIC DNA]</scope>
    <source>
        <strain evidence="9">APO3</strain>
    </source>
</reference>
<dbReference type="InterPro" id="IPR004827">
    <property type="entry name" value="bZIP"/>
</dbReference>
<keyword evidence="3" id="KW-0805">Transcription regulation</keyword>
<feature type="compositionally biased region" description="Polar residues" evidence="7">
    <location>
        <begin position="70"/>
        <end position="84"/>
    </location>
</feature>
<dbReference type="OrthoDB" id="425490at2759"/>
<proteinExistence type="inferred from homology"/>